<feature type="transmembrane region" description="Helical" evidence="8">
    <location>
        <begin position="484"/>
        <end position="502"/>
    </location>
</feature>
<keyword evidence="10" id="KW-1185">Reference proteome</keyword>
<keyword evidence="5 8" id="KW-0472">Membrane</keyword>
<evidence type="ECO:0000256" key="8">
    <source>
        <dbReference type="SAM" id="Phobius"/>
    </source>
</evidence>
<dbReference type="AlphaFoldDB" id="A0A8J2KX30"/>
<keyword evidence="7" id="KW-0325">Glycoprotein</keyword>
<accession>A0A8J2KX30</accession>
<name>A0A8J2KX30_9HEXA</name>
<evidence type="ECO:0000313" key="10">
    <source>
        <dbReference type="Proteomes" id="UP000708208"/>
    </source>
</evidence>
<proteinExistence type="predicted"/>
<dbReference type="OrthoDB" id="5984008at2759"/>
<evidence type="ECO:0000256" key="6">
    <source>
        <dbReference type="ARBA" id="ARBA00023170"/>
    </source>
</evidence>
<evidence type="ECO:0000256" key="7">
    <source>
        <dbReference type="ARBA" id="ARBA00023180"/>
    </source>
</evidence>
<keyword evidence="2" id="KW-1003">Cell membrane</keyword>
<organism evidence="9 10">
    <name type="scientific">Allacma fusca</name>
    <dbReference type="NCBI Taxonomy" id="39272"/>
    <lineage>
        <taxon>Eukaryota</taxon>
        <taxon>Metazoa</taxon>
        <taxon>Ecdysozoa</taxon>
        <taxon>Arthropoda</taxon>
        <taxon>Hexapoda</taxon>
        <taxon>Collembola</taxon>
        <taxon>Symphypleona</taxon>
        <taxon>Sminthuridae</taxon>
        <taxon>Allacma</taxon>
    </lineage>
</organism>
<comment type="caution">
    <text evidence="9">The sequence shown here is derived from an EMBL/GenBank/DDBJ whole genome shotgun (WGS) entry which is preliminary data.</text>
</comment>
<comment type="subcellular location">
    <subcellularLocation>
        <location evidence="1">Cell membrane</location>
        <topology evidence="1">Multi-pass membrane protein</topology>
    </subcellularLocation>
</comment>
<keyword evidence="3 8" id="KW-0812">Transmembrane</keyword>
<dbReference type="Proteomes" id="UP000708208">
    <property type="component" value="Unassembled WGS sequence"/>
</dbReference>
<protein>
    <submittedName>
        <fullName evidence="9">Uncharacterized protein</fullName>
    </submittedName>
</protein>
<dbReference type="GO" id="GO:0005886">
    <property type="term" value="C:plasma membrane"/>
    <property type="evidence" value="ECO:0007669"/>
    <property type="project" value="UniProtKB-SubCell"/>
</dbReference>
<sequence>MHKDLLRIFLAIEVIRSIFTCNVDLIHVLKCILQVPDLNVIGIVLISEYKHQSVFDNERECTIRDAPTRLIVVNGQNNYPLNEEHVGKLGNQMLLSLTVSNNNDLLLRNNTLYFSSNLAYNIFLLQNNDRNLNDDSFMPNIAKAVQRLKNAYFLISDSKFWHIYLRNFKSDNLILAKSFRKFKFSSRSPLRKYPNFQLDTIASADCPICGGTLEIFQQTGVWTDPSTAFFYELAQRVNATLEILPTLGMVHRGRNENGEWDEYMQSVLDETAIVTAYVQGTRETFDHILVTQPYFFDKMCFIYALPQLIKFNPLSRLVNPFNPAVWVSVVTSIFAFFATLQIIISQKNRGDLKKKVNILSTFGATLKPIFDQGSIETKALDRCMSSSLSRSVLGLWLLLLIVLGCAYKSKLVEFIALPKFNPVPTTFEEMAESDYKLLAIFFVDQIEQDLRVKNNTVTNAILKRVVEQNFMEPDCYKGIFEEKAVCIGYSVVFWTVGIQFMVDVKMRPMFKVSSESWFFGYISMGVSLDYPELLEPLNNILASVDNGGLLAKWQKERLRYDLKTGQKNAIKFAEENFLYKGDGSSMNDFNNFSFLLIQVILSAIIFGGMAFALELFMAHKKQRNDFDNRSCLMHLQKLL</sequence>
<dbReference type="PANTHER" id="PTHR42643:SF24">
    <property type="entry name" value="IONOTROPIC RECEPTOR 60A"/>
    <property type="match status" value="1"/>
</dbReference>
<evidence type="ECO:0000256" key="2">
    <source>
        <dbReference type="ARBA" id="ARBA00022475"/>
    </source>
</evidence>
<evidence type="ECO:0000313" key="9">
    <source>
        <dbReference type="EMBL" id="CAG7821387.1"/>
    </source>
</evidence>
<dbReference type="InterPro" id="IPR052192">
    <property type="entry name" value="Insect_Ionotropic_Sensory_Rcpt"/>
</dbReference>
<evidence type="ECO:0000256" key="4">
    <source>
        <dbReference type="ARBA" id="ARBA00022989"/>
    </source>
</evidence>
<reference evidence="9" key="1">
    <citation type="submission" date="2021-06" db="EMBL/GenBank/DDBJ databases">
        <authorList>
            <person name="Hodson N. C."/>
            <person name="Mongue J. A."/>
            <person name="Jaron S. K."/>
        </authorList>
    </citation>
    <scope>NUCLEOTIDE SEQUENCE</scope>
</reference>
<keyword evidence="4 8" id="KW-1133">Transmembrane helix</keyword>
<dbReference type="PANTHER" id="PTHR42643">
    <property type="entry name" value="IONOTROPIC RECEPTOR 20A-RELATED"/>
    <property type="match status" value="1"/>
</dbReference>
<feature type="transmembrane region" description="Helical" evidence="8">
    <location>
        <begin position="592"/>
        <end position="613"/>
    </location>
</feature>
<evidence type="ECO:0000256" key="1">
    <source>
        <dbReference type="ARBA" id="ARBA00004651"/>
    </source>
</evidence>
<keyword evidence="6" id="KW-0675">Receptor</keyword>
<evidence type="ECO:0000256" key="3">
    <source>
        <dbReference type="ARBA" id="ARBA00022692"/>
    </source>
</evidence>
<gene>
    <name evidence="9" type="ORF">AFUS01_LOCUS31729</name>
</gene>
<evidence type="ECO:0000256" key="5">
    <source>
        <dbReference type="ARBA" id="ARBA00023136"/>
    </source>
</evidence>
<feature type="transmembrane region" description="Helical" evidence="8">
    <location>
        <begin position="324"/>
        <end position="344"/>
    </location>
</feature>
<dbReference type="EMBL" id="CAJVCH010509200">
    <property type="protein sequence ID" value="CAG7821387.1"/>
    <property type="molecule type" value="Genomic_DNA"/>
</dbReference>